<feature type="region of interest" description="Disordered" evidence="10">
    <location>
        <begin position="1"/>
        <end position="20"/>
    </location>
</feature>
<dbReference type="PANTHER" id="PTHR11153">
    <property type="entry name" value="SIDEROFLEXIN"/>
    <property type="match status" value="1"/>
</dbReference>
<evidence type="ECO:0000313" key="11">
    <source>
        <dbReference type="EMBL" id="KJE93243.1"/>
    </source>
</evidence>
<dbReference type="Proteomes" id="UP000008743">
    <property type="component" value="Unassembled WGS sequence"/>
</dbReference>
<dbReference type="GO" id="GO:0006865">
    <property type="term" value="P:amino acid transport"/>
    <property type="evidence" value="ECO:0007669"/>
    <property type="project" value="UniProtKB-KW"/>
</dbReference>
<evidence type="ECO:0000256" key="5">
    <source>
        <dbReference type="ARBA" id="ARBA00022970"/>
    </source>
</evidence>
<dbReference type="Pfam" id="PF03820">
    <property type="entry name" value="SFXNs"/>
    <property type="match status" value="1"/>
</dbReference>
<evidence type="ECO:0000256" key="3">
    <source>
        <dbReference type="ARBA" id="ARBA00022448"/>
    </source>
</evidence>
<comment type="caution">
    <text evidence="9">Lacks conserved residue(s) required for the propagation of feature annotation.</text>
</comment>
<evidence type="ECO:0000256" key="1">
    <source>
        <dbReference type="ARBA" id="ARBA00004225"/>
    </source>
</evidence>
<evidence type="ECO:0000256" key="7">
    <source>
        <dbReference type="ARBA" id="ARBA00023128"/>
    </source>
</evidence>
<keyword evidence="3" id="KW-0813">Transport</keyword>
<evidence type="ECO:0000256" key="9">
    <source>
        <dbReference type="RuleBase" id="RU362000"/>
    </source>
</evidence>
<protein>
    <recommendedName>
        <fullName evidence="9">Sidoreflexin</fullName>
    </recommendedName>
</protein>
<comment type="similarity">
    <text evidence="2 9">Belongs to the sideroflexin family.</text>
</comment>
<dbReference type="PANTHER" id="PTHR11153:SF6">
    <property type="entry name" value="SIDEROFLEXIN-5"/>
    <property type="match status" value="1"/>
</dbReference>
<dbReference type="GO" id="GO:0005743">
    <property type="term" value="C:mitochondrial inner membrane"/>
    <property type="evidence" value="ECO:0007669"/>
    <property type="project" value="TreeGrafter"/>
</dbReference>
<feature type="compositionally biased region" description="Low complexity" evidence="10">
    <location>
        <begin position="1"/>
        <end position="11"/>
    </location>
</feature>
<evidence type="ECO:0000256" key="2">
    <source>
        <dbReference type="ARBA" id="ARBA00005974"/>
    </source>
</evidence>
<dbReference type="OMA" id="GRVRHCA"/>
<name>A0A0D2WQK7_CAPO3</name>
<keyword evidence="6 9" id="KW-1133">Transmembrane helix</keyword>
<feature type="transmembrane region" description="Helical" evidence="9">
    <location>
        <begin position="197"/>
        <end position="214"/>
    </location>
</feature>
<reference evidence="12" key="1">
    <citation type="submission" date="2011-02" db="EMBL/GenBank/DDBJ databases">
        <title>The Genome Sequence of Capsaspora owczarzaki ATCC 30864.</title>
        <authorList>
            <person name="Russ C."/>
            <person name="Cuomo C."/>
            <person name="Burger G."/>
            <person name="Gray M.W."/>
            <person name="Holland P.W.H."/>
            <person name="King N."/>
            <person name="Lang F.B.F."/>
            <person name="Roger A.J."/>
            <person name="Ruiz-Trillo I."/>
            <person name="Young S.K."/>
            <person name="Zeng Q."/>
            <person name="Gargeya S."/>
            <person name="Alvarado L."/>
            <person name="Berlin A."/>
            <person name="Chapman S.B."/>
            <person name="Chen Z."/>
            <person name="Freedman E."/>
            <person name="Gellesch M."/>
            <person name="Goldberg J."/>
            <person name="Griggs A."/>
            <person name="Gujja S."/>
            <person name="Heilman E."/>
            <person name="Heiman D."/>
            <person name="Howarth C."/>
            <person name="Mehta T."/>
            <person name="Neiman D."/>
            <person name="Pearson M."/>
            <person name="Roberts A."/>
            <person name="Saif S."/>
            <person name="Shea T."/>
            <person name="Shenoy N."/>
            <person name="Sisk P."/>
            <person name="Stolte C."/>
            <person name="Sykes S."/>
            <person name="White J."/>
            <person name="Yandava C."/>
            <person name="Haas B."/>
            <person name="Nusbaum C."/>
            <person name="Birren B."/>
        </authorList>
    </citation>
    <scope>NUCLEOTIDE SEQUENCE</scope>
    <source>
        <strain evidence="12">ATCC 30864</strain>
    </source>
</reference>
<evidence type="ECO:0000313" key="12">
    <source>
        <dbReference type="Proteomes" id="UP000008743"/>
    </source>
</evidence>
<evidence type="ECO:0000256" key="10">
    <source>
        <dbReference type="SAM" id="MobiDB-lite"/>
    </source>
</evidence>
<dbReference type="STRING" id="595528.A0A0D2WQK7"/>
<dbReference type="InterPro" id="IPR004686">
    <property type="entry name" value="Mtc"/>
</dbReference>
<evidence type="ECO:0000256" key="6">
    <source>
        <dbReference type="ARBA" id="ARBA00022989"/>
    </source>
</evidence>
<keyword evidence="8 9" id="KW-0472">Membrane</keyword>
<keyword evidence="12" id="KW-1185">Reference proteome</keyword>
<sequence>MSSSSQATSPSPLANTVPRIDLSKPRYSQDTYWGRVRHFVELTDPRTLLASTAELQSAAELVRTYREGKPVAATTTVDDLWRAKQLVDASIHPDTQKPILLPFRMASFVPTNLIVTTGLLIPNATVAQTIFWQWTNQSINVAFNYCNANKTTPMTNAEMGGAYAAATATSCAVALSLKKVVQNSAKFSPVVASTIRLFIPYTAVALAGAVNVFLMRSKELRSGITVFDESGNEHGTSPAAGFRAVSQVAVSRMATALPSLTLPPLLLALINRYSNNLLERRPRLVLPVNLALISCVGLTTLPFAIALFPQRASVDAAQLEPEFRNKINPTTGQPVHQFIYNRGL</sequence>
<dbReference type="FunCoup" id="A0A0D2WQK7">
    <property type="interactions" value="74"/>
</dbReference>
<dbReference type="eggNOG" id="KOG3767">
    <property type="taxonomic scope" value="Eukaryota"/>
</dbReference>
<dbReference type="EMBL" id="KE346365">
    <property type="protein sequence ID" value="KJE93243.1"/>
    <property type="molecule type" value="Genomic_DNA"/>
</dbReference>
<dbReference type="PhylomeDB" id="A0A0D2WQK7"/>
<keyword evidence="5" id="KW-0029">Amino-acid transport</keyword>
<dbReference type="GO" id="GO:1990542">
    <property type="term" value="P:mitochondrial transmembrane transport"/>
    <property type="evidence" value="ECO:0007669"/>
    <property type="project" value="TreeGrafter"/>
</dbReference>
<proteinExistence type="inferred from homology"/>
<dbReference type="AlphaFoldDB" id="A0A0D2WQK7"/>
<gene>
    <name evidence="11" type="ORF">CAOG_004058</name>
</gene>
<dbReference type="NCBIfam" id="TIGR00798">
    <property type="entry name" value="mtc"/>
    <property type="match status" value="1"/>
</dbReference>
<dbReference type="RefSeq" id="XP_004347883.1">
    <property type="nucleotide sequence ID" value="XM_004347833.2"/>
</dbReference>
<comment type="subcellular location">
    <subcellularLocation>
        <location evidence="1 9">Mitochondrion membrane</location>
        <topology evidence="1 9">Multi-pass membrane protein</topology>
    </subcellularLocation>
</comment>
<dbReference type="InParanoid" id="A0A0D2WQK7"/>
<dbReference type="OrthoDB" id="6608471at2759"/>
<evidence type="ECO:0000256" key="4">
    <source>
        <dbReference type="ARBA" id="ARBA00022692"/>
    </source>
</evidence>
<accession>A0A0D2WQK7</accession>
<keyword evidence="7 9" id="KW-0496">Mitochondrion</keyword>
<organism evidence="11 12">
    <name type="scientific">Capsaspora owczarzaki (strain ATCC 30864)</name>
    <dbReference type="NCBI Taxonomy" id="595528"/>
    <lineage>
        <taxon>Eukaryota</taxon>
        <taxon>Filasterea</taxon>
        <taxon>Capsaspora</taxon>
    </lineage>
</organism>
<feature type="transmembrane region" description="Helical" evidence="9">
    <location>
        <begin position="284"/>
        <end position="308"/>
    </location>
</feature>
<evidence type="ECO:0000256" key="8">
    <source>
        <dbReference type="ARBA" id="ARBA00023136"/>
    </source>
</evidence>
<keyword evidence="4 9" id="KW-0812">Transmembrane</keyword>
<dbReference type="GO" id="GO:0015075">
    <property type="term" value="F:monoatomic ion transmembrane transporter activity"/>
    <property type="evidence" value="ECO:0007669"/>
    <property type="project" value="InterPro"/>
</dbReference>